<organism evidence="2 3">
    <name type="scientific">Leersia perrieri</name>
    <dbReference type="NCBI Taxonomy" id="77586"/>
    <lineage>
        <taxon>Eukaryota</taxon>
        <taxon>Viridiplantae</taxon>
        <taxon>Streptophyta</taxon>
        <taxon>Embryophyta</taxon>
        <taxon>Tracheophyta</taxon>
        <taxon>Spermatophyta</taxon>
        <taxon>Magnoliopsida</taxon>
        <taxon>Liliopsida</taxon>
        <taxon>Poales</taxon>
        <taxon>Poaceae</taxon>
        <taxon>BOP clade</taxon>
        <taxon>Oryzoideae</taxon>
        <taxon>Oryzeae</taxon>
        <taxon>Oryzinae</taxon>
        <taxon>Leersia</taxon>
    </lineage>
</organism>
<evidence type="ECO:0000313" key="3">
    <source>
        <dbReference type="Proteomes" id="UP000032180"/>
    </source>
</evidence>
<dbReference type="Gramene" id="LPERR07G18210.1">
    <property type="protein sequence ID" value="LPERR07G18210.1"/>
    <property type="gene ID" value="LPERR07G18210"/>
</dbReference>
<reference evidence="3" key="2">
    <citation type="submission" date="2013-12" db="EMBL/GenBank/DDBJ databases">
        <authorList>
            <person name="Yu Y."/>
            <person name="Lee S."/>
            <person name="de Baynast K."/>
            <person name="Wissotski M."/>
            <person name="Liu L."/>
            <person name="Talag J."/>
            <person name="Goicoechea J."/>
            <person name="Angelova A."/>
            <person name="Jetty R."/>
            <person name="Kudrna D."/>
            <person name="Golser W."/>
            <person name="Rivera L."/>
            <person name="Zhang J."/>
            <person name="Wing R."/>
        </authorList>
    </citation>
    <scope>NUCLEOTIDE SEQUENCE</scope>
</reference>
<feature type="region of interest" description="Disordered" evidence="1">
    <location>
        <begin position="56"/>
        <end position="89"/>
    </location>
</feature>
<evidence type="ECO:0000313" key="2">
    <source>
        <dbReference type="EnsemblPlants" id="LPERR07G18210.1"/>
    </source>
</evidence>
<accession>A0A0D9X138</accession>
<dbReference type="HOGENOM" id="CLU_1186504_0_0_1"/>
<name>A0A0D9X138_9ORYZ</name>
<proteinExistence type="predicted"/>
<reference evidence="2 3" key="1">
    <citation type="submission" date="2012-08" db="EMBL/GenBank/DDBJ databases">
        <title>Oryza genome evolution.</title>
        <authorList>
            <person name="Wing R.A."/>
        </authorList>
    </citation>
    <scope>NUCLEOTIDE SEQUENCE</scope>
</reference>
<dbReference type="AlphaFoldDB" id="A0A0D9X138"/>
<keyword evidence="3" id="KW-1185">Reference proteome</keyword>
<dbReference type="EnsemblPlants" id="LPERR07G18210.1">
    <property type="protein sequence ID" value="LPERR07G18210.1"/>
    <property type="gene ID" value="LPERR07G18210"/>
</dbReference>
<feature type="compositionally biased region" description="Basic and acidic residues" evidence="1">
    <location>
        <begin position="62"/>
        <end position="72"/>
    </location>
</feature>
<dbReference type="STRING" id="77586.A0A0D9X138"/>
<reference evidence="2" key="3">
    <citation type="submission" date="2015-04" db="UniProtKB">
        <authorList>
            <consortium name="EnsemblPlants"/>
        </authorList>
    </citation>
    <scope>IDENTIFICATION</scope>
</reference>
<evidence type="ECO:0000256" key="1">
    <source>
        <dbReference type="SAM" id="MobiDB-lite"/>
    </source>
</evidence>
<sequence>MAQWAAAAHAGCGIGGRPFAWGHGGGATLESAAAWWSRRRRTDAAARTSKPACAALARSGRPRPDVRGHRCPDPQAMPPDLQSASQTHGAATSWVSLNGSLAASFGRTQSKRASSRGRCRQLCPMPDALVDTWQGPTPSAQVGAQIDDSLNQKLDKMATNDRFSDLLWMPHSQHKVSKISDSPSYHMNIRRHRVGISYDSLCRSGLENLGFHQIAKMKEINIDKYLISALVERW</sequence>
<dbReference type="Proteomes" id="UP000032180">
    <property type="component" value="Chromosome 7"/>
</dbReference>
<protein>
    <submittedName>
        <fullName evidence="2">Uncharacterized protein</fullName>
    </submittedName>
</protein>